<evidence type="ECO:0000313" key="2">
    <source>
        <dbReference type="Proteomes" id="UP000075886"/>
    </source>
</evidence>
<reference evidence="2" key="1">
    <citation type="submission" date="2014-01" db="EMBL/GenBank/DDBJ databases">
        <title>The Genome Sequence of Anopheles farauti FAR1 (V2).</title>
        <authorList>
            <consortium name="The Broad Institute Genomics Platform"/>
            <person name="Neafsey D.E."/>
            <person name="Besansky N."/>
            <person name="Howell P."/>
            <person name="Walton C."/>
            <person name="Young S.K."/>
            <person name="Zeng Q."/>
            <person name="Gargeya S."/>
            <person name="Fitzgerald M."/>
            <person name="Haas B."/>
            <person name="Abouelleil A."/>
            <person name="Allen A.W."/>
            <person name="Alvarado L."/>
            <person name="Arachchi H.M."/>
            <person name="Berlin A.M."/>
            <person name="Chapman S.B."/>
            <person name="Gainer-Dewar J."/>
            <person name="Goldberg J."/>
            <person name="Griggs A."/>
            <person name="Gujja S."/>
            <person name="Hansen M."/>
            <person name="Howarth C."/>
            <person name="Imamovic A."/>
            <person name="Ireland A."/>
            <person name="Larimer J."/>
            <person name="McCowan C."/>
            <person name="Murphy C."/>
            <person name="Pearson M."/>
            <person name="Poon T.W."/>
            <person name="Priest M."/>
            <person name="Roberts A."/>
            <person name="Saif S."/>
            <person name="Shea T."/>
            <person name="Sisk P."/>
            <person name="Sykes S."/>
            <person name="Wortman J."/>
            <person name="Nusbaum C."/>
            <person name="Birren B."/>
        </authorList>
    </citation>
    <scope>NUCLEOTIDE SEQUENCE [LARGE SCALE GENOMIC DNA]</scope>
    <source>
        <strain evidence="2">FAR1</strain>
    </source>
</reference>
<dbReference type="GO" id="GO:0006006">
    <property type="term" value="P:glucose metabolic process"/>
    <property type="evidence" value="ECO:0007669"/>
    <property type="project" value="TreeGrafter"/>
</dbReference>
<keyword evidence="2" id="KW-1185">Reference proteome</keyword>
<dbReference type="STRING" id="69004.A0A182QQH4"/>
<dbReference type="InterPro" id="IPR014718">
    <property type="entry name" value="GH-type_carb-bd"/>
</dbReference>
<sequence>MSAAVTLKTENFGELTDDAGRAVSVQKFTWQTGAGLRLSVLNLDAAIIELCVPDRSRQNAVNVLLAVDNLDEYLQLDPTIVCGAHFEKDWPALSGNGRRLEPGTGRRVIDGGRMWDCFVDQTRLHLSLMRKPPTQRRSVTFATITISVEPANVVRIQYQTCGANGGQFRVAHRFLLNLAGAESGARGTYEHVVQLNADTYIDEAHNLRASVENIADLRIAQHLGLSLYKAHQEGAQNSPRIGGIYAVNNACQDGFALRLIHTGSGRALELYSDFPWLHFSTLDHLPPAKDTIVPFYPREGIERVSLIFALDEFILSVVNSAEEEQPSVQTEQDGAWDEKDEIPEQEATACGAKFQKNNGFLIHPMACTFRSKDQESIATETRERCPSHDHHASAPVGPFVGHVTLKFGICKPLQPEDR</sequence>
<dbReference type="EMBL" id="AXCN02000760">
    <property type="status" value="NOT_ANNOTATED_CDS"/>
    <property type="molecule type" value="Genomic_DNA"/>
</dbReference>
<dbReference type="InterPro" id="IPR011013">
    <property type="entry name" value="Gal_mutarotase_sf_dom"/>
</dbReference>
<dbReference type="Proteomes" id="UP000075886">
    <property type="component" value="Unassembled WGS sequence"/>
</dbReference>
<proteinExistence type="predicted"/>
<dbReference type="Gene3D" id="2.70.98.10">
    <property type="match status" value="1"/>
</dbReference>
<name>A0A182QQH4_9DIPT</name>
<evidence type="ECO:0008006" key="3">
    <source>
        <dbReference type="Google" id="ProtNLM"/>
    </source>
</evidence>
<accession>A0A182QQH4</accession>
<organism evidence="1 2">
    <name type="scientific">Anopheles farauti</name>
    <dbReference type="NCBI Taxonomy" id="69004"/>
    <lineage>
        <taxon>Eukaryota</taxon>
        <taxon>Metazoa</taxon>
        <taxon>Ecdysozoa</taxon>
        <taxon>Arthropoda</taxon>
        <taxon>Hexapoda</taxon>
        <taxon>Insecta</taxon>
        <taxon>Pterygota</taxon>
        <taxon>Neoptera</taxon>
        <taxon>Endopterygota</taxon>
        <taxon>Diptera</taxon>
        <taxon>Nematocera</taxon>
        <taxon>Culicoidea</taxon>
        <taxon>Culicidae</taxon>
        <taxon>Anophelinae</taxon>
        <taxon>Anopheles</taxon>
    </lineage>
</organism>
<dbReference type="PANTHER" id="PTHR10091:SF0">
    <property type="entry name" value="GALACTOSE MUTAROTASE"/>
    <property type="match status" value="1"/>
</dbReference>
<protein>
    <recommendedName>
        <fullName evidence="3">Aldose 1-epimerase</fullName>
    </recommendedName>
</protein>
<dbReference type="SUPFAM" id="SSF74650">
    <property type="entry name" value="Galactose mutarotase-like"/>
    <property type="match status" value="1"/>
</dbReference>
<dbReference type="GO" id="GO:0030246">
    <property type="term" value="F:carbohydrate binding"/>
    <property type="evidence" value="ECO:0007669"/>
    <property type="project" value="InterPro"/>
</dbReference>
<dbReference type="EnsemblMetazoa" id="AFAF014847-RA">
    <property type="protein sequence ID" value="AFAF014847-PA"/>
    <property type="gene ID" value="AFAF014847"/>
</dbReference>
<dbReference type="AlphaFoldDB" id="A0A182QQH4"/>
<reference evidence="1" key="2">
    <citation type="submission" date="2020-05" db="UniProtKB">
        <authorList>
            <consortium name="EnsemblMetazoa"/>
        </authorList>
    </citation>
    <scope>IDENTIFICATION</scope>
    <source>
        <strain evidence="1">FAR1</strain>
    </source>
</reference>
<evidence type="ECO:0000313" key="1">
    <source>
        <dbReference type="EnsemblMetazoa" id="AFAF014847-PA"/>
    </source>
</evidence>
<dbReference type="GO" id="GO:0004034">
    <property type="term" value="F:aldose 1-epimerase activity"/>
    <property type="evidence" value="ECO:0007669"/>
    <property type="project" value="TreeGrafter"/>
</dbReference>
<dbReference type="GO" id="GO:0033499">
    <property type="term" value="P:galactose catabolic process via UDP-galactose, Leloir pathway"/>
    <property type="evidence" value="ECO:0007669"/>
    <property type="project" value="TreeGrafter"/>
</dbReference>
<dbReference type="PANTHER" id="PTHR10091">
    <property type="entry name" value="ALDOSE-1-EPIMERASE"/>
    <property type="match status" value="1"/>
</dbReference>
<dbReference type="VEuPathDB" id="VectorBase:AFAF014847"/>